<organism evidence="2 3">
    <name type="scientific">Dipteronia dyeriana</name>
    <dbReference type="NCBI Taxonomy" id="168575"/>
    <lineage>
        <taxon>Eukaryota</taxon>
        <taxon>Viridiplantae</taxon>
        <taxon>Streptophyta</taxon>
        <taxon>Embryophyta</taxon>
        <taxon>Tracheophyta</taxon>
        <taxon>Spermatophyta</taxon>
        <taxon>Magnoliopsida</taxon>
        <taxon>eudicotyledons</taxon>
        <taxon>Gunneridae</taxon>
        <taxon>Pentapetalae</taxon>
        <taxon>rosids</taxon>
        <taxon>malvids</taxon>
        <taxon>Sapindales</taxon>
        <taxon>Sapindaceae</taxon>
        <taxon>Hippocastanoideae</taxon>
        <taxon>Acereae</taxon>
        <taxon>Dipteronia</taxon>
    </lineage>
</organism>
<evidence type="ECO:0000313" key="2">
    <source>
        <dbReference type="EMBL" id="KAK2639747.1"/>
    </source>
</evidence>
<keyword evidence="3" id="KW-1185">Reference proteome</keyword>
<gene>
    <name evidence="2" type="ORF">Ddye_027542</name>
</gene>
<evidence type="ECO:0000259" key="1">
    <source>
        <dbReference type="Pfam" id="PF03732"/>
    </source>
</evidence>
<accession>A0AAD9TPR3</accession>
<sequence>MVMIQQSGFSWPNNTSSSKVLLPNNMCSWHHSIWRVVALEWYRWYIKFWGPISWNEFTKVVLHRLDPTNYDDPSEALSPLKQTRTVNANYEAFEKLSRNVDGLPENFLVGNLILGLKDDIQLDVRVKHLKTLSKTISLAHLIEEHNLL</sequence>
<dbReference type="Pfam" id="PF03732">
    <property type="entry name" value="Retrotrans_gag"/>
    <property type="match status" value="1"/>
</dbReference>
<feature type="domain" description="Retrotransposon gag" evidence="1">
    <location>
        <begin position="38"/>
        <end position="117"/>
    </location>
</feature>
<dbReference type="EMBL" id="JANJYI010000008">
    <property type="protein sequence ID" value="KAK2639747.1"/>
    <property type="molecule type" value="Genomic_DNA"/>
</dbReference>
<dbReference type="AlphaFoldDB" id="A0AAD9TPR3"/>
<name>A0AAD9TPR3_9ROSI</name>
<dbReference type="Proteomes" id="UP001280121">
    <property type="component" value="Unassembled WGS sequence"/>
</dbReference>
<reference evidence="2" key="1">
    <citation type="journal article" date="2023" name="Plant J.">
        <title>Genome sequences and population genomics provide insights into the demographic history, inbreeding, and mutation load of two 'living fossil' tree species of Dipteronia.</title>
        <authorList>
            <person name="Feng Y."/>
            <person name="Comes H.P."/>
            <person name="Chen J."/>
            <person name="Zhu S."/>
            <person name="Lu R."/>
            <person name="Zhang X."/>
            <person name="Li P."/>
            <person name="Qiu J."/>
            <person name="Olsen K.M."/>
            <person name="Qiu Y."/>
        </authorList>
    </citation>
    <scope>NUCLEOTIDE SEQUENCE</scope>
    <source>
        <strain evidence="2">KIB01</strain>
    </source>
</reference>
<proteinExistence type="predicted"/>
<comment type="caution">
    <text evidence="2">The sequence shown here is derived from an EMBL/GenBank/DDBJ whole genome shotgun (WGS) entry which is preliminary data.</text>
</comment>
<protein>
    <recommendedName>
        <fullName evidence="1">Retrotransposon gag domain-containing protein</fullName>
    </recommendedName>
</protein>
<dbReference type="InterPro" id="IPR005162">
    <property type="entry name" value="Retrotrans_gag_dom"/>
</dbReference>
<evidence type="ECO:0000313" key="3">
    <source>
        <dbReference type="Proteomes" id="UP001280121"/>
    </source>
</evidence>